<dbReference type="GO" id="GO:0005737">
    <property type="term" value="C:cytoplasm"/>
    <property type="evidence" value="ECO:0007669"/>
    <property type="project" value="TreeGrafter"/>
</dbReference>
<dbReference type="AlphaFoldDB" id="A0A1C3ECY7"/>
<comment type="caution">
    <text evidence="4">The sequence shown here is derived from an EMBL/GenBank/DDBJ whole genome shotgun (WGS) entry which is preliminary data.</text>
</comment>
<evidence type="ECO:0000259" key="3">
    <source>
        <dbReference type="PROSITE" id="PS50975"/>
    </source>
</evidence>
<keyword evidence="1" id="KW-0464">Manganese</keyword>
<dbReference type="STRING" id="1080227.A8L45_18220"/>
<dbReference type="GO" id="GO:0005524">
    <property type="term" value="F:ATP binding"/>
    <property type="evidence" value="ECO:0007669"/>
    <property type="project" value="UniProtKB-UniRule"/>
</dbReference>
<keyword evidence="2" id="KW-0067">ATP-binding</keyword>
<evidence type="ECO:0000313" key="5">
    <source>
        <dbReference type="Proteomes" id="UP000094936"/>
    </source>
</evidence>
<proteinExistence type="predicted"/>
<keyword evidence="2" id="KW-0547">Nucleotide-binding</keyword>
<dbReference type="InterPro" id="IPR013815">
    <property type="entry name" value="ATP_grasp_subdomain_1"/>
</dbReference>
<dbReference type="Gene3D" id="3.30.1490.20">
    <property type="entry name" value="ATP-grasp fold, A domain"/>
    <property type="match status" value="1"/>
</dbReference>
<dbReference type="SUPFAM" id="SSF56059">
    <property type="entry name" value="Glutathione synthetase ATP-binding domain-like"/>
    <property type="match status" value="1"/>
</dbReference>
<dbReference type="GO" id="GO:0016879">
    <property type="term" value="F:ligase activity, forming carbon-nitrogen bonds"/>
    <property type="evidence" value="ECO:0007669"/>
    <property type="project" value="TreeGrafter"/>
</dbReference>
<name>A0A1C3ECY7_9GAMM</name>
<evidence type="ECO:0000256" key="1">
    <source>
        <dbReference type="ARBA" id="ARBA00023211"/>
    </source>
</evidence>
<dbReference type="InterPro" id="IPR013651">
    <property type="entry name" value="ATP-grasp_RimK-type"/>
</dbReference>
<dbReference type="InterPro" id="IPR011761">
    <property type="entry name" value="ATP-grasp"/>
</dbReference>
<sequence length="311" mass="35184">MSLGTVGLWLYRNGGGERIQRQIVEMLKERNIACVTGLDLKHAQVKNGKIICNDTAMDDLDAFLSYNAGEQTPYQRYLYQMVSQVTPTINNFDSFAIAEDKFQTSHLLTLHGVRTPDYRLCGRDDEDGLKQALNDFGGRMIYKPIDGWGGSGIVKIEGHESLKTVLPFISQTDLRYFYLEKFVNYDNTDFRVDIVDGKFVGCYGRKAPRGEWKTNITSGGSVFVREPDQEVIELAVKAAKILGLEVAGVDIIYDREREEYVVLEVNTIPAFATPEQEKLGINFNSYKIDALVDLLERTVHYKAREQTIKVA</sequence>
<reference evidence="4 5" key="1">
    <citation type="submission" date="2016-05" db="EMBL/GenBank/DDBJ databases">
        <title>Genomic Taxonomy of the Vibrionaceae.</title>
        <authorList>
            <person name="Gomez-Gil B."/>
            <person name="Enciso-Ibarra J."/>
        </authorList>
    </citation>
    <scope>NUCLEOTIDE SEQUENCE [LARGE SCALE GENOMIC DNA]</scope>
    <source>
        <strain evidence="4 5">CAIM 1920</strain>
    </source>
</reference>
<dbReference type="Gene3D" id="3.30.470.20">
    <property type="entry name" value="ATP-grasp fold, B domain"/>
    <property type="match status" value="1"/>
</dbReference>
<dbReference type="Pfam" id="PF08443">
    <property type="entry name" value="RimK"/>
    <property type="match status" value="1"/>
</dbReference>
<gene>
    <name evidence="4" type="ORF">A8L45_18220</name>
</gene>
<dbReference type="EMBL" id="LYBM01000041">
    <property type="protein sequence ID" value="ODA31112.1"/>
    <property type="molecule type" value="Genomic_DNA"/>
</dbReference>
<evidence type="ECO:0000256" key="2">
    <source>
        <dbReference type="PROSITE-ProRule" id="PRU00409"/>
    </source>
</evidence>
<feature type="domain" description="ATP-grasp" evidence="3">
    <location>
        <begin position="105"/>
        <end position="292"/>
    </location>
</feature>
<dbReference type="RefSeq" id="WP_068904793.1">
    <property type="nucleotide sequence ID" value="NZ_JBHUIF010000009.1"/>
</dbReference>
<keyword evidence="5" id="KW-1185">Reference proteome</keyword>
<dbReference type="PANTHER" id="PTHR21621:SF0">
    <property type="entry name" value="BETA-CITRYLGLUTAMATE SYNTHASE B-RELATED"/>
    <property type="match status" value="1"/>
</dbReference>
<dbReference type="OrthoDB" id="6808660at2"/>
<dbReference type="PROSITE" id="PS50975">
    <property type="entry name" value="ATP_GRASP"/>
    <property type="match status" value="1"/>
</dbReference>
<protein>
    <recommendedName>
        <fullName evidence="3">ATP-grasp domain-containing protein</fullName>
    </recommendedName>
</protein>
<dbReference type="Proteomes" id="UP000094936">
    <property type="component" value="Unassembled WGS sequence"/>
</dbReference>
<evidence type="ECO:0000313" key="4">
    <source>
        <dbReference type="EMBL" id="ODA31112.1"/>
    </source>
</evidence>
<dbReference type="GO" id="GO:0046872">
    <property type="term" value="F:metal ion binding"/>
    <property type="evidence" value="ECO:0007669"/>
    <property type="project" value="InterPro"/>
</dbReference>
<dbReference type="PANTHER" id="PTHR21621">
    <property type="entry name" value="RIBOSOMAL PROTEIN S6 MODIFICATION PROTEIN"/>
    <property type="match status" value="1"/>
</dbReference>
<organism evidence="4 5">
    <name type="scientific">Veronia pacifica</name>
    <dbReference type="NCBI Taxonomy" id="1080227"/>
    <lineage>
        <taxon>Bacteria</taxon>
        <taxon>Pseudomonadati</taxon>
        <taxon>Pseudomonadota</taxon>
        <taxon>Gammaproteobacteria</taxon>
        <taxon>Vibrionales</taxon>
        <taxon>Vibrionaceae</taxon>
        <taxon>Veronia</taxon>
    </lineage>
</organism>
<accession>A0A1C3ECY7</accession>